<dbReference type="EC" id="4.2.1.75" evidence="2"/>
<dbReference type="PANTHER" id="PTHR12390">
    <property type="entry name" value="UROPORPHYRINOGEN III SYNTHASE"/>
    <property type="match status" value="1"/>
</dbReference>
<dbReference type="Pfam" id="PF02602">
    <property type="entry name" value="HEM4"/>
    <property type="match status" value="1"/>
</dbReference>
<sequence>MRVLIIRPEHQAMGTARKLDELGHEAVLLPLLKPVHDQALAADALNSRYWALAVTSAEAVRCLKGLGPTLDAFREATVFSVGRATARALLEAGFTKVQAASGNGKDLASLIAGQFAAENGPAGPLLYLAGARRSGLFERTLTENGIDCVTAEIYAMEPIYYSIEQQQKLLVDRPVDAAFFFSRENAKAFFELEVFRQSKEALRKTLFFCLSRNIAEEVPEEFSNSAVISQNPDEDELIDLL</sequence>
<organism evidence="2 3">
    <name type="scientific">Rhizobium setariae</name>
    <dbReference type="NCBI Taxonomy" id="2801340"/>
    <lineage>
        <taxon>Bacteria</taxon>
        <taxon>Pseudomonadati</taxon>
        <taxon>Pseudomonadota</taxon>
        <taxon>Alphaproteobacteria</taxon>
        <taxon>Hyphomicrobiales</taxon>
        <taxon>Rhizobiaceae</taxon>
        <taxon>Rhizobium/Agrobacterium group</taxon>
        <taxon>Rhizobium</taxon>
    </lineage>
</organism>
<dbReference type="GO" id="GO:0006780">
    <property type="term" value="P:uroporphyrinogen III biosynthetic process"/>
    <property type="evidence" value="ECO:0007669"/>
    <property type="project" value="InterPro"/>
</dbReference>
<accession>A0A937CNR6</accession>
<protein>
    <submittedName>
        <fullName evidence="2">Uroporphyrinogen-III synthase</fullName>
        <ecNumber evidence="2">4.2.1.75</ecNumber>
    </submittedName>
</protein>
<dbReference type="Gene3D" id="3.40.50.10090">
    <property type="match status" value="2"/>
</dbReference>
<dbReference type="AlphaFoldDB" id="A0A937CNR6"/>
<reference evidence="2" key="1">
    <citation type="submission" date="2021-01" db="EMBL/GenBank/DDBJ databases">
        <title>Rhizobium sp. strain KVB221 16S ribosomal RNA gene Genome sequencing and assembly.</title>
        <authorList>
            <person name="Kang M."/>
        </authorList>
    </citation>
    <scope>NUCLEOTIDE SEQUENCE</scope>
    <source>
        <strain evidence="2">KVB221</strain>
    </source>
</reference>
<gene>
    <name evidence="2" type="ORF">JJB09_18730</name>
</gene>
<dbReference type="CDD" id="cd06578">
    <property type="entry name" value="HemD"/>
    <property type="match status" value="1"/>
</dbReference>
<dbReference type="NCBIfam" id="NF006621">
    <property type="entry name" value="PRK09189.1"/>
    <property type="match status" value="1"/>
</dbReference>
<evidence type="ECO:0000313" key="2">
    <source>
        <dbReference type="EMBL" id="MBL0374061.1"/>
    </source>
</evidence>
<feature type="domain" description="Tetrapyrrole biosynthesis uroporphyrinogen III synthase" evidence="1">
    <location>
        <begin position="15"/>
        <end position="238"/>
    </location>
</feature>
<dbReference type="Proteomes" id="UP000633219">
    <property type="component" value="Unassembled WGS sequence"/>
</dbReference>
<dbReference type="SUPFAM" id="SSF69618">
    <property type="entry name" value="HemD-like"/>
    <property type="match status" value="1"/>
</dbReference>
<name>A0A937CNR6_9HYPH</name>
<dbReference type="InterPro" id="IPR039793">
    <property type="entry name" value="UROS/Hem4"/>
</dbReference>
<dbReference type="RefSeq" id="WP_201661673.1">
    <property type="nucleotide sequence ID" value="NZ_JAEQNC010000011.1"/>
</dbReference>
<dbReference type="PANTHER" id="PTHR12390:SF0">
    <property type="entry name" value="UROPORPHYRINOGEN-III SYNTHASE"/>
    <property type="match status" value="1"/>
</dbReference>
<dbReference type="InterPro" id="IPR003754">
    <property type="entry name" value="4pyrrol_synth_uPrphyn_synth"/>
</dbReference>
<keyword evidence="3" id="KW-1185">Reference proteome</keyword>
<dbReference type="InterPro" id="IPR036108">
    <property type="entry name" value="4pyrrol_syn_uPrphyn_synt_sf"/>
</dbReference>
<dbReference type="EMBL" id="JAEQNC010000011">
    <property type="protein sequence ID" value="MBL0374061.1"/>
    <property type="molecule type" value="Genomic_DNA"/>
</dbReference>
<evidence type="ECO:0000259" key="1">
    <source>
        <dbReference type="Pfam" id="PF02602"/>
    </source>
</evidence>
<dbReference type="GO" id="GO:0005829">
    <property type="term" value="C:cytosol"/>
    <property type="evidence" value="ECO:0007669"/>
    <property type="project" value="TreeGrafter"/>
</dbReference>
<dbReference type="GO" id="GO:0004852">
    <property type="term" value="F:uroporphyrinogen-III synthase activity"/>
    <property type="evidence" value="ECO:0007669"/>
    <property type="project" value="UniProtKB-EC"/>
</dbReference>
<proteinExistence type="predicted"/>
<evidence type="ECO:0000313" key="3">
    <source>
        <dbReference type="Proteomes" id="UP000633219"/>
    </source>
</evidence>
<keyword evidence="2" id="KW-0456">Lyase</keyword>
<comment type="caution">
    <text evidence="2">The sequence shown here is derived from an EMBL/GenBank/DDBJ whole genome shotgun (WGS) entry which is preliminary data.</text>
</comment>